<dbReference type="Gene3D" id="3.10.450.50">
    <property type="match status" value="1"/>
</dbReference>
<name>A0ABP8MZG8_9BACT</name>
<keyword evidence="2" id="KW-1185">Reference proteome</keyword>
<accession>A0ABP8MZG8</accession>
<gene>
    <name evidence="1" type="ORF">GCM10023092_27290</name>
</gene>
<proteinExistence type="predicted"/>
<protein>
    <submittedName>
        <fullName evidence="1">Uncharacterized protein</fullName>
    </submittedName>
</protein>
<dbReference type="EMBL" id="BAABEZ010000024">
    <property type="protein sequence ID" value="GAA4458659.1"/>
    <property type="molecule type" value="Genomic_DNA"/>
</dbReference>
<evidence type="ECO:0000313" key="2">
    <source>
        <dbReference type="Proteomes" id="UP001501410"/>
    </source>
</evidence>
<organism evidence="1 2">
    <name type="scientific">Rurimicrobium arvi</name>
    <dbReference type="NCBI Taxonomy" id="2049916"/>
    <lineage>
        <taxon>Bacteria</taxon>
        <taxon>Pseudomonadati</taxon>
        <taxon>Bacteroidota</taxon>
        <taxon>Chitinophagia</taxon>
        <taxon>Chitinophagales</taxon>
        <taxon>Chitinophagaceae</taxon>
        <taxon>Rurimicrobium</taxon>
    </lineage>
</organism>
<dbReference type="Proteomes" id="UP001501410">
    <property type="component" value="Unassembled WGS sequence"/>
</dbReference>
<evidence type="ECO:0000313" key="1">
    <source>
        <dbReference type="EMBL" id="GAA4458659.1"/>
    </source>
</evidence>
<sequence length="121" mass="13859">MLKDFYRAVSYVWTNATPDVSISMVGRQLDSLAQKYCTRELRLKAKKTYETTSFDLLMNENSYEIVPPESLIVINDTRPNSYIVSYKSIDQDASGKRIPTAVTLHVVVVRCKDGYRISEIK</sequence>
<reference evidence="2" key="1">
    <citation type="journal article" date="2019" name="Int. J. Syst. Evol. Microbiol.">
        <title>The Global Catalogue of Microorganisms (GCM) 10K type strain sequencing project: providing services to taxonomists for standard genome sequencing and annotation.</title>
        <authorList>
            <consortium name="The Broad Institute Genomics Platform"/>
            <consortium name="The Broad Institute Genome Sequencing Center for Infectious Disease"/>
            <person name="Wu L."/>
            <person name="Ma J."/>
        </authorList>
    </citation>
    <scope>NUCLEOTIDE SEQUENCE [LARGE SCALE GENOMIC DNA]</scope>
    <source>
        <strain evidence="2">JCM 31921</strain>
    </source>
</reference>
<comment type="caution">
    <text evidence="1">The sequence shown here is derived from an EMBL/GenBank/DDBJ whole genome shotgun (WGS) entry which is preliminary data.</text>
</comment>